<sequence>MSNESAAYEWESKAADWARHHAIFDRAFAAVTDAVLERADIRTGQRVLDVGSGAGTLLARAHDTGALPYGVDISESMVAAAGDRVPAATVVNADAQDADLLAATDSPPFDRIVSRFGVMFFSDPAEAFANLRRASAPGARIAFASWHHSAENTFRHGLRRVAASLPEGTLPPAPGVDSPGPLGLATAAKIGTSMTPGGWTNIKATPVRVDINYGTAESNGVDERLQIVLAGNTGSAIREAVVAERGEDGWGEALETIRAEIAESICDGGVRFTDTVWIVSATNPGS</sequence>
<dbReference type="GO" id="GO:0032259">
    <property type="term" value="P:methylation"/>
    <property type="evidence" value="ECO:0007669"/>
    <property type="project" value="UniProtKB-KW"/>
</dbReference>
<dbReference type="AlphaFoldDB" id="A0A921JYI8"/>
<evidence type="ECO:0000259" key="1">
    <source>
        <dbReference type="Pfam" id="PF08241"/>
    </source>
</evidence>
<dbReference type="EMBL" id="DYXM01000163">
    <property type="protein sequence ID" value="HJE91052.1"/>
    <property type="molecule type" value="Genomic_DNA"/>
</dbReference>
<reference evidence="2" key="2">
    <citation type="submission" date="2021-09" db="EMBL/GenBank/DDBJ databases">
        <authorList>
            <person name="Gilroy R."/>
        </authorList>
    </citation>
    <scope>NUCLEOTIDE SEQUENCE</scope>
    <source>
        <strain evidence="2">ChiGjej1B1-18357</strain>
    </source>
</reference>
<name>A0A921JYI8_9ACTN</name>
<dbReference type="PANTHER" id="PTHR43861">
    <property type="entry name" value="TRANS-ACONITATE 2-METHYLTRANSFERASE-RELATED"/>
    <property type="match status" value="1"/>
</dbReference>
<dbReference type="RefSeq" id="WP_303912788.1">
    <property type="nucleotide sequence ID" value="NZ_DYXM01000163.1"/>
</dbReference>
<gene>
    <name evidence="2" type="ORF">K8V11_08600</name>
</gene>
<dbReference type="Gene3D" id="3.40.50.150">
    <property type="entry name" value="Vaccinia Virus protein VP39"/>
    <property type="match status" value="1"/>
</dbReference>
<dbReference type="InterPro" id="IPR013216">
    <property type="entry name" value="Methyltransf_11"/>
</dbReference>
<keyword evidence="2" id="KW-0808">Transferase</keyword>
<feature type="domain" description="Methyltransferase type 11" evidence="1">
    <location>
        <begin position="48"/>
        <end position="143"/>
    </location>
</feature>
<proteinExistence type="predicted"/>
<comment type="caution">
    <text evidence="2">The sequence shown here is derived from an EMBL/GenBank/DDBJ whole genome shotgun (WGS) entry which is preliminary data.</text>
</comment>
<dbReference type="Proteomes" id="UP000776650">
    <property type="component" value="Unassembled WGS sequence"/>
</dbReference>
<dbReference type="InterPro" id="IPR029063">
    <property type="entry name" value="SAM-dependent_MTases_sf"/>
</dbReference>
<organism evidence="2 3">
    <name type="scientific">Dietzia timorensis</name>
    <dbReference type="NCBI Taxonomy" id="499555"/>
    <lineage>
        <taxon>Bacteria</taxon>
        <taxon>Bacillati</taxon>
        <taxon>Actinomycetota</taxon>
        <taxon>Actinomycetes</taxon>
        <taxon>Mycobacteriales</taxon>
        <taxon>Dietziaceae</taxon>
        <taxon>Dietzia</taxon>
    </lineage>
</organism>
<dbReference type="Pfam" id="PF08241">
    <property type="entry name" value="Methyltransf_11"/>
    <property type="match status" value="1"/>
</dbReference>
<evidence type="ECO:0000313" key="2">
    <source>
        <dbReference type="EMBL" id="HJE91052.1"/>
    </source>
</evidence>
<dbReference type="GO" id="GO:0008757">
    <property type="term" value="F:S-adenosylmethionine-dependent methyltransferase activity"/>
    <property type="evidence" value="ECO:0007669"/>
    <property type="project" value="InterPro"/>
</dbReference>
<reference evidence="2" key="1">
    <citation type="journal article" date="2021" name="PeerJ">
        <title>Extensive microbial diversity within the chicken gut microbiome revealed by metagenomics and culture.</title>
        <authorList>
            <person name="Gilroy R."/>
            <person name="Ravi A."/>
            <person name="Getino M."/>
            <person name="Pursley I."/>
            <person name="Horton D.L."/>
            <person name="Alikhan N.F."/>
            <person name="Baker D."/>
            <person name="Gharbi K."/>
            <person name="Hall N."/>
            <person name="Watson M."/>
            <person name="Adriaenssens E.M."/>
            <person name="Foster-Nyarko E."/>
            <person name="Jarju S."/>
            <person name="Secka A."/>
            <person name="Antonio M."/>
            <person name="Oren A."/>
            <person name="Chaudhuri R.R."/>
            <person name="La Ragione R."/>
            <person name="Hildebrand F."/>
            <person name="Pallen M.J."/>
        </authorList>
    </citation>
    <scope>NUCLEOTIDE SEQUENCE</scope>
    <source>
        <strain evidence="2">ChiGjej1B1-18357</strain>
    </source>
</reference>
<dbReference type="SUPFAM" id="SSF53335">
    <property type="entry name" value="S-adenosyl-L-methionine-dependent methyltransferases"/>
    <property type="match status" value="1"/>
</dbReference>
<dbReference type="CDD" id="cd02440">
    <property type="entry name" value="AdoMet_MTases"/>
    <property type="match status" value="1"/>
</dbReference>
<keyword evidence="2" id="KW-0489">Methyltransferase</keyword>
<protein>
    <submittedName>
        <fullName evidence="2">Class I SAM-dependent methyltransferase</fullName>
    </submittedName>
</protein>
<evidence type="ECO:0000313" key="3">
    <source>
        <dbReference type="Proteomes" id="UP000776650"/>
    </source>
</evidence>
<accession>A0A921JYI8</accession>
<dbReference type="PANTHER" id="PTHR43861:SF1">
    <property type="entry name" value="TRANS-ACONITATE 2-METHYLTRANSFERASE"/>
    <property type="match status" value="1"/>
</dbReference>